<gene>
    <name evidence="1" type="ORF">AV656_14505</name>
</gene>
<evidence type="ECO:0000313" key="1">
    <source>
        <dbReference type="EMBL" id="KZE36355.1"/>
    </source>
</evidence>
<dbReference type="Gene3D" id="6.10.250.1010">
    <property type="match status" value="1"/>
</dbReference>
<name>A0A165GH00_9BACL</name>
<protein>
    <submittedName>
        <fullName evidence="1">Uncharacterized protein</fullName>
    </submittedName>
</protein>
<dbReference type="Proteomes" id="UP000076490">
    <property type="component" value="Unassembled WGS sequence"/>
</dbReference>
<evidence type="ECO:0000313" key="2">
    <source>
        <dbReference type="Proteomes" id="UP000076490"/>
    </source>
</evidence>
<proteinExistence type="predicted"/>
<dbReference type="RefSeq" id="WP_063183432.1">
    <property type="nucleotide sequence ID" value="NZ_LQNT01000013.1"/>
</dbReference>
<dbReference type="AlphaFoldDB" id="A0A165GH00"/>
<organism evidence="1 2">
    <name type="scientific">Bhargavaea cecembensis</name>
    <dbReference type="NCBI Taxonomy" id="394098"/>
    <lineage>
        <taxon>Bacteria</taxon>
        <taxon>Bacillati</taxon>
        <taxon>Bacillota</taxon>
        <taxon>Bacilli</taxon>
        <taxon>Bacillales</taxon>
        <taxon>Caryophanaceae</taxon>
        <taxon>Bhargavaea</taxon>
    </lineage>
</organism>
<sequence length="78" mass="8826">MERMKVTKGRAKVTNDCLKVTKELPKVTNDCLKVTKELPKVTNPVLKVTNGQPTASWCEFCRQVHGKSHFQALPDMIE</sequence>
<reference evidence="1 2" key="1">
    <citation type="submission" date="2016-01" db="EMBL/GenBank/DDBJ databases">
        <title>Whole genome sequencing of Bhargavaea cecembensis T14.</title>
        <authorList>
            <person name="Hong K.W."/>
        </authorList>
    </citation>
    <scope>NUCLEOTIDE SEQUENCE [LARGE SCALE GENOMIC DNA]</scope>
    <source>
        <strain evidence="1 2">T14</strain>
    </source>
</reference>
<dbReference type="EMBL" id="LQNT01000013">
    <property type="protein sequence ID" value="KZE36355.1"/>
    <property type="molecule type" value="Genomic_DNA"/>
</dbReference>
<comment type="caution">
    <text evidence="1">The sequence shown here is derived from an EMBL/GenBank/DDBJ whole genome shotgun (WGS) entry which is preliminary data.</text>
</comment>
<accession>A0A165GH00</accession>